<comment type="similarity">
    <text evidence="6">Belongs to the tRNA(Ile)-lysidine synthase family.</text>
</comment>
<comment type="caution">
    <text evidence="6">Lacks conserved residue(s) required for the propagation of feature annotation.</text>
</comment>
<dbReference type="RefSeq" id="WP_057809529.1">
    <property type="nucleotide sequence ID" value="NZ_BAAAXJ010000002.1"/>
</dbReference>
<comment type="function">
    <text evidence="6">Ligates lysine onto the cytidine present at position 34 of the AUA codon-specific tRNA(Ile) that contains the anticodon CAU, in an ATP-dependent manner. Cytidine is converted to lysidine, thus changing the amino acid specificity of the tRNA from methionine to isoleucine.</text>
</comment>
<dbReference type="HAMAP" id="MF_01161">
    <property type="entry name" value="tRNA_Ile_lys_synt"/>
    <property type="match status" value="1"/>
</dbReference>
<dbReference type="CDD" id="cd01992">
    <property type="entry name" value="TilS_N"/>
    <property type="match status" value="1"/>
</dbReference>
<evidence type="ECO:0000256" key="3">
    <source>
        <dbReference type="ARBA" id="ARBA00022741"/>
    </source>
</evidence>
<dbReference type="Pfam" id="PF01171">
    <property type="entry name" value="ATP_bind_3"/>
    <property type="match status" value="1"/>
</dbReference>
<dbReference type="GeneID" id="75116060"/>
<keyword evidence="1 6" id="KW-0436">Ligase</keyword>
<dbReference type="InterPro" id="IPR012795">
    <property type="entry name" value="tRNA_Ile_lys_synt_N"/>
</dbReference>
<evidence type="ECO:0000313" key="9">
    <source>
        <dbReference type="Proteomes" id="UP000309117"/>
    </source>
</evidence>
<dbReference type="GO" id="GO:0005737">
    <property type="term" value="C:cytoplasm"/>
    <property type="evidence" value="ECO:0007669"/>
    <property type="project" value="UniProtKB-SubCell"/>
</dbReference>
<name>A0A4S2BHF8_9LACO</name>
<organism evidence="8 9">
    <name type="scientific">Lactobacillus intestinalis</name>
    <dbReference type="NCBI Taxonomy" id="151781"/>
    <lineage>
        <taxon>Bacteria</taxon>
        <taxon>Bacillati</taxon>
        <taxon>Bacillota</taxon>
        <taxon>Bacilli</taxon>
        <taxon>Lactobacillales</taxon>
        <taxon>Lactobacillaceae</taxon>
        <taxon>Lactobacillus</taxon>
    </lineage>
</organism>
<evidence type="ECO:0000313" key="8">
    <source>
        <dbReference type="EMBL" id="TGY13134.1"/>
    </source>
</evidence>
<dbReference type="PANTHER" id="PTHR43033:SF1">
    <property type="entry name" value="TRNA(ILE)-LYSIDINE SYNTHASE-RELATED"/>
    <property type="match status" value="1"/>
</dbReference>
<comment type="caution">
    <text evidence="8">The sequence shown here is derived from an EMBL/GenBank/DDBJ whole genome shotgun (WGS) entry which is preliminary data.</text>
</comment>
<keyword evidence="2 6" id="KW-0819">tRNA processing</keyword>
<reference evidence="8 9" key="1">
    <citation type="submission" date="2019-04" db="EMBL/GenBank/DDBJ databases">
        <title>Microbes associate with the intestines of laboratory mice.</title>
        <authorList>
            <person name="Navarre W."/>
            <person name="Wong E."/>
            <person name="Huang K."/>
            <person name="Tropini C."/>
            <person name="Ng K."/>
            <person name="Yu B."/>
        </authorList>
    </citation>
    <scope>NUCLEOTIDE SEQUENCE [LARGE SCALE GENOMIC DNA]</scope>
    <source>
        <strain evidence="8 9">NM61_E11</strain>
    </source>
</reference>
<comment type="catalytic activity">
    <reaction evidence="5 6">
        <text>cytidine(34) in tRNA(Ile2) + L-lysine + ATP = lysidine(34) in tRNA(Ile2) + AMP + diphosphate + H(+)</text>
        <dbReference type="Rhea" id="RHEA:43744"/>
        <dbReference type="Rhea" id="RHEA-COMP:10625"/>
        <dbReference type="Rhea" id="RHEA-COMP:10670"/>
        <dbReference type="ChEBI" id="CHEBI:15378"/>
        <dbReference type="ChEBI" id="CHEBI:30616"/>
        <dbReference type="ChEBI" id="CHEBI:32551"/>
        <dbReference type="ChEBI" id="CHEBI:33019"/>
        <dbReference type="ChEBI" id="CHEBI:82748"/>
        <dbReference type="ChEBI" id="CHEBI:83665"/>
        <dbReference type="ChEBI" id="CHEBI:456215"/>
        <dbReference type="EC" id="6.3.4.19"/>
    </reaction>
</comment>
<evidence type="ECO:0000259" key="7">
    <source>
        <dbReference type="Pfam" id="PF01171"/>
    </source>
</evidence>
<protein>
    <recommendedName>
        <fullName evidence="6">tRNA(Ile)-lysidine synthase</fullName>
        <ecNumber evidence="6">6.3.4.19</ecNumber>
    </recommendedName>
    <alternativeName>
        <fullName evidence="6">tRNA(Ile)-2-lysyl-cytidine synthase</fullName>
    </alternativeName>
    <alternativeName>
        <fullName evidence="6">tRNA(Ile)-lysidine synthetase</fullName>
    </alternativeName>
</protein>
<keyword evidence="4" id="KW-0067">ATP-binding</keyword>
<dbReference type="Proteomes" id="UP000309117">
    <property type="component" value="Unassembled WGS sequence"/>
</dbReference>
<evidence type="ECO:0000256" key="6">
    <source>
        <dbReference type="HAMAP-Rule" id="MF_01161"/>
    </source>
</evidence>
<evidence type="ECO:0000256" key="1">
    <source>
        <dbReference type="ARBA" id="ARBA00022598"/>
    </source>
</evidence>
<evidence type="ECO:0000256" key="4">
    <source>
        <dbReference type="ARBA" id="ARBA00022840"/>
    </source>
</evidence>
<dbReference type="GO" id="GO:0005524">
    <property type="term" value="F:ATP binding"/>
    <property type="evidence" value="ECO:0007669"/>
    <property type="project" value="UniProtKB-KW"/>
</dbReference>
<evidence type="ECO:0000256" key="2">
    <source>
        <dbReference type="ARBA" id="ARBA00022694"/>
    </source>
</evidence>
<comment type="subcellular location">
    <subcellularLocation>
        <location evidence="6">Cytoplasm</location>
    </subcellularLocation>
</comment>
<feature type="domain" description="tRNA(Ile)-lysidine/2-thiocytidine synthase N-terminal" evidence="7">
    <location>
        <begin position="19"/>
        <end position="198"/>
    </location>
</feature>
<keyword evidence="3" id="KW-0547">Nucleotide-binding</keyword>
<dbReference type="GO" id="GO:0006400">
    <property type="term" value="P:tRNA modification"/>
    <property type="evidence" value="ECO:0007669"/>
    <property type="project" value="UniProtKB-UniRule"/>
</dbReference>
<dbReference type="SUPFAM" id="SSF52402">
    <property type="entry name" value="Adenine nucleotide alpha hydrolases-like"/>
    <property type="match status" value="1"/>
</dbReference>
<dbReference type="EMBL" id="SRYV01000013">
    <property type="protein sequence ID" value="TGY13134.1"/>
    <property type="molecule type" value="Genomic_DNA"/>
</dbReference>
<dbReference type="EC" id="6.3.4.19" evidence="6"/>
<dbReference type="InterPro" id="IPR011063">
    <property type="entry name" value="TilS/TtcA_N"/>
</dbReference>
<gene>
    <name evidence="6 8" type="primary">tilS</name>
    <name evidence="8" type="ORF">E5351_07700</name>
</gene>
<proteinExistence type="inferred from homology"/>
<sequence length="416" mass="49198">MKIIDFFKNHHIDLKDKILVVASSAGPDSMALAEMLNSQKEKLGYQLVLAHFDHQLRDDSFTETELLEKYCHQHGIKFFNKKWAKKLQPAQGIEAAARIARYDFLTKVVKEINADYLLTAHHGDDLLENILLKLIRSGNPEEMNSLQEVGKMNGVPLLRPLLSYSKKELLEYDKAHRLNFIEDSTNQEDSTMRNRLRHHIVPCLKAENPDLLENALRYSHEMSRFKELADNNFQKITPQKFLKVAYRLEKEKLASFNVEERIYFWQNFIWRTWHERVNQNLNGYLLLEYQGYYYLSRHSLQAKPEVFKIEVDRKFDYQGRKFVLSEKQLSYPMAGDFWMQKVDFWAGSLLQTKLPLKNGHHVKSKKKFAQAGIPQYLRPYCLTIYANQIPVFVEKTYQSQLKSDKFIHYYVYEIID</sequence>
<dbReference type="InterPro" id="IPR014729">
    <property type="entry name" value="Rossmann-like_a/b/a_fold"/>
</dbReference>
<dbReference type="NCBIfam" id="TIGR02432">
    <property type="entry name" value="lysidine_TilS_N"/>
    <property type="match status" value="1"/>
</dbReference>
<dbReference type="Gene3D" id="3.40.50.620">
    <property type="entry name" value="HUPs"/>
    <property type="match status" value="1"/>
</dbReference>
<dbReference type="GO" id="GO:0032267">
    <property type="term" value="F:tRNA(Ile)-lysidine synthase activity"/>
    <property type="evidence" value="ECO:0007669"/>
    <property type="project" value="UniProtKB-EC"/>
</dbReference>
<evidence type="ECO:0000256" key="5">
    <source>
        <dbReference type="ARBA" id="ARBA00048539"/>
    </source>
</evidence>
<dbReference type="AlphaFoldDB" id="A0A4S2BHF8"/>
<dbReference type="PANTHER" id="PTHR43033">
    <property type="entry name" value="TRNA(ILE)-LYSIDINE SYNTHASE-RELATED"/>
    <property type="match status" value="1"/>
</dbReference>
<accession>A0A4S2BHF8</accession>
<dbReference type="InterPro" id="IPR012094">
    <property type="entry name" value="tRNA_Ile_lys_synt"/>
</dbReference>
<keyword evidence="6" id="KW-0963">Cytoplasm</keyword>